<dbReference type="Pfam" id="PF00248">
    <property type="entry name" value="Aldo_ket_red"/>
    <property type="match status" value="1"/>
</dbReference>
<dbReference type="Proteomes" id="UP000019222">
    <property type="component" value="Chromosome"/>
</dbReference>
<dbReference type="PATRIC" id="fig|1224164.3.peg.350"/>
<dbReference type="HOGENOM" id="CLU_023205_8_1_11"/>
<accession>W5XXQ9</accession>
<reference evidence="2 3" key="1">
    <citation type="submission" date="2013-02" db="EMBL/GenBank/DDBJ databases">
        <title>The complete genome sequence of Corynebacterium vitaeruminis DSM 20294.</title>
        <authorList>
            <person name="Ruckert C."/>
            <person name="Albersmeier A."/>
            <person name="Kalinowski J."/>
        </authorList>
    </citation>
    <scope>NUCLEOTIDE SEQUENCE [LARGE SCALE GENOMIC DNA]</scope>
    <source>
        <strain evidence="3">ATCC 10234</strain>
    </source>
</reference>
<protein>
    <submittedName>
        <fullName evidence="2">Aldo/keto reductase family oxidoreductase</fullName>
    </submittedName>
</protein>
<dbReference type="STRING" id="1224164.B843_01800"/>
<sequence>MKPTHKRLIMGTMGLGGSWESPDYEPADIDLAHAVLEKAKEIGIDTLDTADIYRHGASESVIGEVFKRDRELERHFRVQTKCSIQLPNLQHPWTRYNSAGTYIREAIELSARKLGRAPEIMLLHRFDPLMDLKDTAFAIKSALDSGTIGAWGVSNYSAWQVERLADEVGSYPVANQLELSLSARGFVEHAMNAPFTGSRPGSDYQPGTVEYCADHEVQVQAWSPLARGAFSAPEVSSPTADKVRELAQTHETTPATIVLWWLTMHPAGIVPVIGTTNAERIASCRDALAPSKLTRLEWYELLTTVRGGNCP</sequence>
<evidence type="ECO:0000259" key="1">
    <source>
        <dbReference type="Pfam" id="PF00248"/>
    </source>
</evidence>
<dbReference type="KEGG" id="cvt:B843_01800"/>
<name>W5XXQ9_9CORY</name>
<dbReference type="SUPFAM" id="SSF51430">
    <property type="entry name" value="NAD(P)-linked oxidoreductase"/>
    <property type="match status" value="1"/>
</dbReference>
<dbReference type="InterPro" id="IPR050523">
    <property type="entry name" value="AKR_Detox_Biosynth"/>
</dbReference>
<dbReference type="EMBL" id="CP004353">
    <property type="protein sequence ID" value="AHI21752.1"/>
    <property type="molecule type" value="Genomic_DNA"/>
</dbReference>
<keyword evidence="3" id="KW-1185">Reference proteome</keyword>
<dbReference type="PANTHER" id="PTHR43364">
    <property type="entry name" value="NADH-SPECIFIC METHYLGLYOXAL REDUCTASE-RELATED"/>
    <property type="match status" value="1"/>
</dbReference>
<dbReference type="AlphaFoldDB" id="W5XXQ9"/>
<gene>
    <name evidence="2" type="ORF">B843_01800</name>
</gene>
<dbReference type="InterPro" id="IPR036812">
    <property type="entry name" value="NAD(P)_OxRdtase_dom_sf"/>
</dbReference>
<dbReference type="Gene3D" id="3.20.20.100">
    <property type="entry name" value="NADP-dependent oxidoreductase domain"/>
    <property type="match status" value="1"/>
</dbReference>
<organism evidence="2 3">
    <name type="scientific">Corynebacterium vitaeruminis DSM 20294</name>
    <dbReference type="NCBI Taxonomy" id="1224164"/>
    <lineage>
        <taxon>Bacteria</taxon>
        <taxon>Bacillati</taxon>
        <taxon>Actinomycetota</taxon>
        <taxon>Actinomycetes</taxon>
        <taxon>Mycobacteriales</taxon>
        <taxon>Corynebacteriaceae</taxon>
        <taxon>Corynebacterium</taxon>
    </lineage>
</organism>
<feature type="domain" description="NADP-dependent oxidoreductase" evidence="1">
    <location>
        <begin position="7"/>
        <end position="290"/>
    </location>
</feature>
<dbReference type="GO" id="GO:0005829">
    <property type="term" value="C:cytosol"/>
    <property type="evidence" value="ECO:0007669"/>
    <property type="project" value="TreeGrafter"/>
</dbReference>
<proteinExistence type="predicted"/>
<evidence type="ECO:0000313" key="2">
    <source>
        <dbReference type="EMBL" id="AHI21752.1"/>
    </source>
</evidence>
<evidence type="ECO:0000313" key="3">
    <source>
        <dbReference type="Proteomes" id="UP000019222"/>
    </source>
</evidence>
<dbReference type="InterPro" id="IPR023210">
    <property type="entry name" value="NADP_OxRdtase_dom"/>
</dbReference>
<dbReference type="RefSeq" id="WP_038595149.1">
    <property type="nucleotide sequence ID" value="NZ_CP004353.1"/>
</dbReference>
<dbReference type="eggNOG" id="COG4989">
    <property type="taxonomic scope" value="Bacteria"/>
</dbReference>
<dbReference type="PANTHER" id="PTHR43364:SF1">
    <property type="entry name" value="OXIDOREDUCTASE YDHF"/>
    <property type="match status" value="1"/>
</dbReference>